<feature type="chain" id="PRO_5041448948" evidence="2">
    <location>
        <begin position="33"/>
        <end position="184"/>
    </location>
</feature>
<organism evidence="3 4">
    <name type="scientific">Streptomyces somaliensis (strain ATCC 33201 / DSM 40738 / JCM 12659 / KCTC 9044 / NCTC 11332 / NRRL B-12077 / IP 733)</name>
    <dbReference type="NCBI Taxonomy" id="1134445"/>
    <lineage>
        <taxon>Bacteria</taxon>
        <taxon>Bacillati</taxon>
        <taxon>Actinomycetota</taxon>
        <taxon>Actinomycetes</taxon>
        <taxon>Kitasatosporales</taxon>
        <taxon>Streptomycetaceae</taxon>
        <taxon>Streptomyces</taxon>
    </lineage>
</organism>
<accession>A0AA44DGG5</accession>
<dbReference type="PROSITE" id="PS51318">
    <property type="entry name" value="TAT"/>
    <property type="match status" value="1"/>
</dbReference>
<name>A0AA44DGG5_STRE0</name>
<dbReference type="RefSeq" id="WP_168439846.1">
    <property type="nucleotide sequence ID" value="NZ_JAAXOU010000204.1"/>
</dbReference>
<feature type="signal peptide" evidence="2">
    <location>
        <begin position="1"/>
        <end position="32"/>
    </location>
</feature>
<feature type="region of interest" description="Disordered" evidence="1">
    <location>
        <begin position="130"/>
        <end position="150"/>
    </location>
</feature>
<keyword evidence="4" id="KW-1185">Reference proteome</keyword>
<evidence type="ECO:0000256" key="1">
    <source>
        <dbReference type="SAM" id="MobiDB-lite"/>
    </source>
</evidence>
<dbReference type="Proteomes" id="UP000570003">
    <property type="component" value="Unassembled WGS sequence"/>
</dbReference>
<comment type="caution">
    <text evidence="3">The sequence shown here is derived from an EMBL/GenBank/DDBJ whole genome shotgun (WGS) entry which is preliminary data.</text>
</comment>
<protein>
    <submittedName>
        <fullName evidence="3">Uncharacterized protein</fullName>
    </submittedName>
</protein>
<evidence type="ECO:0000256" key="2">
    <source>
        <dbReference type="SAM" id="SignalP"/>
    </source>
</evidence>
<gene>
    <name evidence="3" type="ORF">HGA06_16380</name>
</gene>
<dbReference type="InterPro" id="IPR006311">
    <property type="entry name" value="TAT_signal"/>
</dbReference>
<keyword evidence="2" id="KW-0732">Signal</keyword>
<dbReference type="EMBL" id="JAAXOU010000204">
    <property type="protein sequence ID" value="NKY15671.1"/>
    <property type="molecule type" value="Genomic_DNA"/>
</dbReference>
<proteinExistence type="predicted"/>
<evidence type="ECO:0000313" key="4">
    <source>
        <dbReference type="Proteomes" id="UP000570003"/>
    </source>
</evidence>
<dbReference type="AlphaFoldDB" id="A0AA44DGG5"/>
<sequence>MTKPAPVALRRAAVSAAAGALGLGLAAPLALAAPEAPARGGTAARFGGTVVYDAAPGVENDVAVGVFLGELAVQDETGAAAGPGCVRRNDVLVTCGPAAGVTRITLRTGDLDDRVHVAVPLDAVVDPGAGADQVTTHGGGDRITLGDGESGDRVASCGAGADAVAADPGDTVPASCENRLSPAT</sequence>
<reference evidence="3 4" key="1">
    <citation type="submission" date="2020-04" db="EMBL/GenBank/DDBJ databases">
        <title>MicrobeNet Type strains.</title>
        <authorList>
            <person name="Nicholson A.C."/>
        </authorList>
    </citation>
    <scope>NUCLEOTIDE SEQUENCE [LARGE SCALE GENOMIC DNA]</scope>
    <source>
        <strain evidence="3 4">DSM 40738</strain>
    </source>
</reference>
<evidence type="ECO:0000313" key="3">
    <source>
        <dbReference type="EMBL" id="NKY15671.1"/>
    </source>
</evidence>